<name>A0A7X0NJ60_9GAMM</name>
<reference evidence="2 3" key="1">
    <citation type="submission" date="2020-08" db="EMBL/GenBank/DDBJ databases">
        <title>Genomic Encyclopedia of Type Strains, Phase IV (KMG-IV): sequencing the most valuable type-strain genomes for metagenomic binning, comparative biology and taxonomic classification.</title>
        <authorList>
            <person name="Goeker M."/>
        </authorList>
    </citation>
    <scope>NUCLEOTIDE SEQUENCE [LARGE SCALE GENOMIC DNA]</scope>
    <source>
        <strain evidence="2 3">DSM 26287</strain>
    </source>
</reference>
<organism evidence="2 3">
    <name type="scientific">Thalassotalea piscium</name>
    <dbReference type="NCBI Taxonomy" id="1230533"/>
    <lineage>
        <taxon>Bacteria</taxon>
        <taxon>Pseudomonadati</taxon>
        <taxon>Pseudomonadota</taxon>
        <taxon>Gammaproteobacteria</taxon>
        <taxon>Alteromonadales</taxon>
        <taxon>Colwelliaceae</taxon>
        <taxon>Thalassotalea</taxon>
    </lineage>
</organism>
<gene>
    <name evidence="2" type="ORF">HNQ55_002795</name>
</gene>
<dbReference type="AlphaFoldDB" id="A0A7X0NJ60"/>
<accession>A0A7X0NJ60</accession>
<keyword evidence="1" id="KW-0732">Signal</keyword>
<dbReference type="RefSeq" id="WP_281401852.1">
    <property type="nucleotide sequence ID" value="NZ_AP027362.1"/>
</dbReference>
<evidence type="ECO:0000313" key="2">
    <source>
        <dbReference type="EMBL" id="MBB6544266.1"/>
    </source>
</evidence>
<comment type="caution">
    <text evidence="2">The sequence shown here is derived from an EMBL/GenBank/DDBJ whole genome shotgun (WGS) entry which is preliminary data.</text>
</comment>
<feature type="signal peptide" evidence="1">
    <location>
        <begin position="1"/>
        <end position="22"/>
    </location>
</feature>
<feature type="chain" id="PRO_5030729989" evidence="1">
    <location>
        <begin position="23"/>
        <end position="43"/>
    </location>
</feature>
<proteinExistence type="predicted"/>
<evidence type="ECO:0000256" key="1">
    <source>
        <dbReference type="SAM" id="SignalP"/>
    </source>
</evidence>
<keyword evidence="3" id="KW-1185">Reference proteome</keyword>
<evidence type="ECO:0000313" key="3">
    <source>
        <dbReference type="Proteomes" id="UP000537141"/>
    </source>
</evidence>
<dbReference type="EMBL" id="JACHHU010000027">
    <property type="protein sequence ID" value="MBB6544266.1"/>
    <property type="molecule type" value="Genomic_DNA"/>
</dbReference>
<protein>
    <submittedName>
        <fullName evidence="2">Uncharacterized protein</fullName>
    </submittedName>
</protein>
<sequence length="43" mass="4504">MKTLLKSALLIGTMVVIPQASASLLYDQNVSPDVIMGSGDLVN</sequence>
<dbReference type="Proteomes" id="UP000537141">
    <property type="component" value="Unassembled WGS sequence"/>
</dbReference>